<dbReference type="PROSITE" id="PS01039">
    <property type="entry name" value="SBP_BACTERIAL_3"/>
    <property type="match status" value="1"/>
</dbReference>
<evidence type="ECO:0000256" key="2">
    <source>
        <dbReference type="ARBA" id="ARBA00010333"/>
    </source>
</evidence>
<comment type="subcellular location">
    <subcellularLocation>
        <location evidence="1">Cell envelope</location>
    </subcellularLocation>
</comment>
<dbReference type="RefSeq" id="WP_020791588.1">
    <property type="nucleotide sequence ID" value="NZ_JAADZU010000043.1"/>
</dbReference>
<dbReference type="PROSITE" id="PS51257">
    <property type="entry name" value="PROKAR_LIPOPROTEIN"/>
    <property type="match status" value="1"/>
</dbReference>
<keyword evidence="7" id="KW-1185">Reference proteome</keyword>
<sequence>MRDHRSVRPRGWRLPGVLTLLLAVIALVVAGCSNDENDSAALGADISPTTVDVAKVEAIASLLPADIKQSGKLIVGVNVPYSPNEFKNADGQIVGFDVDLMNAIGKVLGITPDFREAQFDKIIPSVVAGTYNVGMSSFTDTKEREQQVDFVTYFNAGVQWAQRTGESIDPNNACGKKVAVQSHTVEADEEVPAKSKACTDAGKAAIDIQKFDSQDAATNALILGKVDAMSADSPVTAYAIGRSGGKIEAAGQVFDSAPYGYAVQKGSSLAQALQQAVQYLIDNGQYEAIAKHWNVQEGTIQKSVINGATS</sequence>
<dbReference type="AlphaFoldDB" id="A0A7K3LQW0"/>
<gene>
    <name evidence="6" type="ORF">GYA93_13720</name>
</gene>
<evidence type="ECO:0000256" key="4">
    <source>
        <dbReference type="RuleBase" id="RU003744"/>
    </source>
</evidence>
<comment type="caution">
    <text evidence="6">The sequence shown here is derived from an EMBL/GenBank/DDBJ whole genome shotgun (WGS) entry which is preliminary data.</text>
</comment>
<evidence type="ECO:0000256" key="1">
    <source>
        <dbReference type="ARBA" id="ARBA00004196"/>
    </source>
</evidence>
<evidence type="ECO:0000256" key="3">
    <source>
        <dbReference type="ARBA" id="ARBA00022729"/>
    </source>
</evidence>
<evidence type="ECO:0000259" key="5">
    <source>
        <dbReference type="SMART" id="SM00062"/>
    </source>
</evidence>
<comment type="similarity">
    <text evidence="2 4">Belongs to the bacterial solute-binding protein 3 family.</text>
</comment>
<evidence type="ECO:0000313" key="6">
    <source>
        <dbReference type="EMBL" id="NDK90629.1"/>
    </source>
</evidence>
<organism evidence="6 7">
    <name type="scientific">Gordonia desulfuricans</name>
    <dbReference type="NCBI Taxonomy" id="89051"/>
    <lineage>
        <taxon>Bacteria</taxon>
        <taxon>Bacillati</taxon>
        <taxon>Actinomycetota</taxon>
        <taxon>Actinomycetes</taxon>
        <taxon>Mycobacteriales</taxon>
        <taxon>Gordoniaceae</taxon>
        <taxon>Gordonia</taxon>
    </lineage>
</organism>
<dbReference type="CDD" id="cd01004">
    <property type="entry name" value="PBP2_MidA_like"/>
    <property type="match status" value="1"/>
</dbReference>
<protein>
    <submittedName>
        <fullName evidence="6">ABC transporter substrate-binding protein</fullName>
    </submittedName>
</protein>
<name>A0A7K3LQW0_9ACTN</name>
<accession>A0A7K3LQW0</accession>
<dbReference type="SUPFAM" id="SSF53850">
    <property type="entry name" value="Periplasmic binding protein-like II"/>
    <property type="match status" value="1"/>
</dbReference>
<dbReference type="InterPro" id="IPR018313">
    <property type="entry name" value="SBP_3_CS"/>
</dbReference>
<dbReference type="Pfam" id="PF00497">
    <property type="entry name" value="SBP_bac_3"/>
    <property type="match status" value="1"/>
</dbReference>
<dbReference type="PANTHER" id="PTHR35936:SF17">
    <property type="entry name" value="ARGININE-BINDING EXTRACELLULAR PROTEIN ARTP"/>
    <property type="match status" value="1"/>
</dbReference>
<dbReference type="EMBL" id="JAADZU010000043">
    <property type="protein sequence ID" value="NDK90629.1"/>
    <property type="molecule type" value="Genomic_DNA"/>
</dbReference>
<keyword evidence="3" id="KW-0732">Signal</keyword>
<dbReference type="PANTHER" id="PTHR35936">
    <property type="entry name" value="MEMBRANE-BOUND LYTIC MUREIN TRANSGLYCOSYLASE F"/>
    <property type="match status" value="1"/>
</dbReference>
<feature type="domain" description="Solute-binding protein family 3/N-terminal" evidence="5">
    <location>
        <begin position="72"/>
        <end position="297"/>
    </location>
</feature>
<dbReference type="InterPro" id="IPR001638">
    <property type="entry name" value="Solute-binding_3/MltF_N"/>
</dbReference>
<proteinExistence type="inferred from homology"/>
<dbReference type="GO" id="GO:0030313">
    <property type="term" value="C:cell envelope"/>
    <property type="evidence" value="ECO:0007669"/>
    <property type="project" value="UniProtKB-SubCell"/>
</dbReference>
<dbReference type="Proteomes" id="UP000466307">
    <property type="component" value="Unassembled WGS sequence"/>
</dbReference>
<reference evidence="6 7" key="1">
    <citation type="submission" date="2020-01" db="EMBL/GenBank/DDBJ databases">
        <title>Investigation of new actinobacteria for the biodesulphurisation of diesel fuel.</title>
        <authorList>
            <person name="Athi Narayanan S.M."/>
        </authorList>
    </citation>
    <scope>NUCLEOTIDE SEQUENCE [LARGE SCALE GENOMIC DNA]</scope>
    <source>
        <strain evidence="6 7">213E</strain>
    </source>
</reference>
<dbReference type="SMART" id="SM00062">
    <property type="entry name" value="PBPb"/>
    <property type="match status" value="1"/>
</dbReference>
<evidence type="ECO:0000313" key="7">
    <source>
        <dbReference type="Proteomes" id="UP000466307"/>
    </source>
</evidence>
<dbReference type="Gene3D" id="3.40.190.10">
    <property type="entry name" value="Periplasmic binding protein-like II"/>
    <property type="match status" value="2"/>
</dbReference>